<dbReference type="InterPro" id="IPR005479">
    <property type="entry name" value="CPAse_ATP-bd"/>
</dbReference>
<dbReference type="Gene3D" id="2.40.50.100">
    <property type="match status" value="1"/>
</dbReference>
<dbReference type="SUPFAM" id="SSF56059">
    <property type="entry name" value="Glutathione synthetase ATP-binding domain-like"/>
    <property type="match status" value="1"/>
</dbReference>
<feature type="domain" description="ATP-grasp" evidence="10">
    <location>
        <begin position="120"/>
        <end position="317"/>
    </location>
</feature>
<evidence type="ECO:0000259" key="10">
    <source>
        <dbReference type="PROSITE" id="PS50975"/>
    </source>
</evidence>
<evidence type="ECO:0000313" key="13">
    <source>
        <dbReference type="Proteomes" id="UP000655037"/>
    </source>
</evidence>
<dbReference type="InterPro" id="IPR011761">
    <property type="entry name" value="ATP-grasp"/>
</dbReference>
<dbReference type="SMART" id="SM00878">
    <property type="entry name" value="Biotin_carb_C"/>
    <property type="match status" value="1"/>
</dbReference>
<proteinExistence type="predicted"/>
<dbReference type="InterPro" id="IPR016185">
    <property type="entry name" value="PreATP-grasp_dom_sf"/>
</dbReference>
<dbReference type="PROSITE" id="PS00867">
    <property type="entry name" value="CPSASE_2"/>
    <property type="match status" value="1"/>
</dbReference>
<comment type="cofactor">
    <cofactor evidence="1">
        <name>biotin</name>
        <dbReference type="ChEBI" id="CHEBI:57586"/>
    </cofactor>
</comment>
<evidence type="ECO:0000256" key="1">
    <source>
        <dbReference type="ARBA" id="ARBA00001953"/>
    </source>
</evidence>
<dbReference type="GO" id="GO:0016787">
    <property type="term" value="F:hydrolase activity"/>
    <property type="evidence" value="ECO:0007669"/>
    <property type="project" value="UniProtKB-KW"/>
</dbReference>
<feature type="compositionally biased region" description="Pro residues" evidence="8">
    <location>
        <begin position="812"/>
        <end position="827"/>
    </location>
</feature>
<dbReference type="GO" id="GO:0016874">
    <property type="term" value="F:ligase activity"/>
    <property type="evidence" value="ECO:0007669"/>
    <property type="project" value="UniProtKB-KW"/>
</dbReference>
<dbReference type="InterPro" id="IPR005482">
    <property type="entry name" value="Biotin_COase_C"/>
</dbReference>
<dbReference type="SUPFAM" id="SSF51230">
    <property type="entry name" value="Single hybrid motif"/>
    <property type="match status" value="1"/>
</dbReference>
<keyword evidence="6" id="KW-0092">Biotin</keyword>
<dbReference type="Pfam" id="PF00289">
    <property type="entry name" value="Biotin_carb_N"/>
    <property type="match status" value="1"/>
</dbReference>
<dbReference type="PROSITE" id="PS50968">
    <property type="entry name" value="BIOTINYL_LIPOYL"/>
    <property type="match status" value="1"/>
</dbReference>
<dbReference type="InterPro" id="IPR029000">
    <property type="entry name" value="Cyclophilin-like_dom_sf"/>
</dbReference>
<dbReference type="CDD" id="cd06850">
    <property type="entry name" value="biotinyl_domain"/>
    <property type="match status" value="1"/>
</dbReference>
<dbReference type="NCBIfam" id="TIGR00724">
    <property type="entry name" value="urea_amlyse_rel"/>
    <property type="match status" value="1"/>
</dbReference>
<dbReference type="InterPro" id="IPR050856">
    <property type="entry name" value="Biotin_carboxylase_complex"/>
</dbReference>
<dbReference type="InterPro" id="IPR011764">
    <property type="entry name" value="Biotin_carboxylation_dom"/>
</dbReference>
<dbReference type="PANTHER" id="PTHR18866:SF128">
    <property type="entry name" value="UREA AMIDOLYASE"/>
    <property type="match status" value="1"/>
</dbReference>
<evidence type="ECO:0000256" key="3">
    <source>
        <dbReference type="ARBA" id="ARBA00022741"/>
    </source>
</evidence>
<feature type="domain" description="Lipoyl-binding" evidence="9">
    <location>
        <begin position="1163"/>
        <end position="1241"/>
    </location>
</feature>
<evidence type="ECO:0000256" key="2">
    <source>
        <dbReference type="ARBA" id="ARBA00022598"/>
    </source>
</evidence>
<dbReference type="SMART" id="SM00797">
    <property type="entry name" value="AHS2"/>
    <property type="match status" value="1"/>
</dbReference>
<dbReference type="Pfam" id="PF02786">
    <property type="entry name" value="CPSase_L_D2"/>
    <property type="match status" value="1"/>
</dbReference>
<dbReference type="SUPFAM" id="SSF50891">
    <property type="entry name" value="Cyclophilin-like"/>
    <property type="match status" value="2"/>
</dbReference>
<dbReference type="Pfam" id="PF02785">
    <property type="entry name" value="Biotin_carb_C"/>
    <property type="match status" value="1"/>
</dbReference>
<accession>A0AAE2RCH5</accession>
<dbReference type="PROSITE" id="PS00866">
    <property type="entry name" value="CPSASE_1"/>
    <property type="match status" value="1"/>
</dbReference>
<dbReference type="Pfam" id="PF02682">
    <property type="entry name" value="CT_C_D"/>
    <property type="match status" value="1"/>
</dbReference>
<dbReference type="PROSITE" id="PS50975">
    <property type="entry name" value="ATP_GRASP"/>
    <property type="match status" value="1"/>
</dbReference>
<organism evidence="12 13">
    <name type="scientific">Agrobacterium vitis</name>
    <name type="common">Rhizobium vitis</name>
    <dbReference type="NCBI Taxonomy" id="373"/>
    <lineage>
        <taxon>Bacteria</taxon>
        <taxon>Pseudomonadati</taxon>
        <taxon>Pseudomonadota</taxon>
        <taxon>Alphaproteobacteria</taxon>
        <taxon>Hyphomicrobiales</taxon>
        <taxon>Rhizobiaceae</taxon>
        <taxon>Rhizobium/Agrobacterium group</taxon>
        <taxon>Agrobacterium</taxon>
    </lineage>
</organism>
<evidence type="ECO:0000256" key="7">
    <source>
        <dbReference type="PROSITE-ProRule" id="PRU00409"/>
    </source>
</evidence>
<feature type="domain" description="Biotin carboxylation" evidence="11">
    <location>
        <begin position="1"/>
        <end position="444"/>
    </location>
</feature>
<dbReference type="SMART" id="SM00796">
    <property type="entry name" value="AHS1"/>
    <property type="match status" value="1"/>
</dbReference>
<evidence type="ECO:0000259" key="11">
    <source>
        <dbReference type="PROSITE" id="PS50979"/>
    </source>
</evidence>
<evidence type="ECO:0000256" key="8">
    <source>
        <dbReference type="SAM" id="MobiDB-lite"/>
    </source>
</evidence>
<dbReference type="SUPFAM" id="SSF52440">
    <property type="entry name" value="PreATP-grasp domain"/>
    <property type="match status" value="1"/>
</dbReference>
<evidence type="ECO:0000256" key="4">
    <source>
        <dbReference type="ARBA" id="ARBA00022801"/>
    </source>
</evidence>
<dbReference type="FunFam" id="3.40.50.20:FF:000010">
    <property type="entry name" value="Propionyl-CoA carboxylase subunit alpha"/>
    <property type="match status" value="1"/>
</dbReference>
<dbReference type="SUPFAM" id="SSF160467">
    <property type="entry name" value="PH0987 N-terminal domain-like"/>
    <property type="match status" value="1"/>
</dbReference>
<keyword evidence="4" id="KW-0378">Hydrolase</keyword>
<dbReference type="PANTHER" id="PTHR18866">
    <property type="entry name" value="CARBOXYLASE:PYRUVATE/ACETYL-COA/PROPIONYL-COA CARBOXYLASE"/>
    <property type="match status" value="1"/>
</dbReference>
<evidence type="ECO:0000259" key="9">
    <source>
        <dbReference type="PROSITE" id="PS50968"/>
    </source>
</evidence>
<dbReference type="SUPFAM" id="SSF51246">
    <property type="entry name" value="Rudiment single hybrid motif"/>
    <property type="match status" value="1"/>
</dbReference>
<keyword evidence="5 7" id="KW-0067">ATP-binding</keyword>
<evidence type="ECO:0000256" key="6">
    <source>
        <dbReference type="ARBA" id="ARBA00023267"/>
    </source>
</evidence>
<dbReference type="InterPro" id="IPR011053">
    <property type="entry name" value="Single_hybrid_motif"/>
</dbReference>
<dbReference type="InterPro" id="IPR003833">
    <property type="entry name" value="CT_C_D"/>
</dbReference>
<keyword evidence="2" id="KW-0436">Ligase</keyword>
<dbReference type="InterPro" id="IPR005481">
    <property type="entry name" value="BC-like_N"/>
</dbReference>
<name>A0AAE2RCH5_AGRVI</name>
<dbReference type="InterPro" id="IPR011054">
    <property type="entry name" value="Rudment_hybrid_motif"/>
</dbReference>
<dbReference type="PROSITE" id="PS50979">
    <property type="entry name" value="BC"/>
    <property type="match status" value="1"/>
</dbReference>
<keyword evidence="3 7" id="KW-0547">Nucleotide-binding</keyword>
<dbReference type="Pfam" id="PF02626">
    <property type="entry name" value="CT_A_B"/>
    <property type="match status" value="1"/>
</dbReference>
<evidence type="ECO:0000313" key="12">
    <source>
        <dbReference type="EMBL" id="MBF2715913.1"/>
    </source>
</evidence>
<dbReference type="GO" id="GO:0046872">
    <property type="term" value="F:metal ion binding"/>
    <property type="evidence" value="ECO:0007669"/>
    <property type="project" value="InterPro"/>
</dbReference>
<dbReference type="InterPro" id="IPR003778">
    <property type="entry name" value="CT_A_B"/>
</dbReference>
<dbReference type="GO" id="GO:0005524">
    <property type="term" value="F:ATP binding"/>
    <property type="evidence" value="ECO:0007669"/>
    <property type="project" value="UniProtKB-UniRule"/>
</dbReference>
<dbReference type="InterPro" id="IPR000089">
    <property type="entry name" value="Biotin_lipoyl"/>
</dbReference>
<sequence length="1243" mass="132918">MFKKVLIANRGEIAVRIIKTLQRLGIASVAVYSDADRFALHVRLADEAIRLGPAAASESYLNVEAVIAACKETGAEAVHPGYGFLSENIGFAERLQAEGIAFIGPTPENIASFGLKHTARQLAADSGVPLLPGSGLLDSAEDALSAAESIGYPVMLKSTAGGGGIGMQLCHDAASLQAAFDTVQRTAKASFGDARVYLERFVSKARHVEVQIFGDGQGRVIALGERDCSLQRRNQKVIEETPAPGLSDAVRQRLHEAAVSLGRSVHYRSAGTVEFIYDPAREEFYFLEVNTRLQVEHPVTESVFGIDLVEWMIRQAAEEDVLTGNEHLVPKGAAIEARIYAEMPHADFRPSAGLLTEVVFPKTTRVDGWIETGTEVTPYYDPMLAKLIVSGSDRDAAIAALQSALSATSISGIETNLDYLSAIAASDLFLSGDVATTALKDFSFVPDVVEVIAPGAQSSLQELPGRLGLWHVGVPPSGPMDARSFRHANRLVGNGDDVAALELTVSGPVLKFFSNVTLALAGAEMAMTLDGGPVAHNAAFTVKPGQVLAIGGISGPGQRAYLAVSGGFAAPVVLGSRATFGLGQFGGNATGPLKAGHVLRLARSPQPVATPAEEPPELTRAWSVGVVYGPHGAPDFFLDSDIETLFSTDYEVHFNSARTGVRLIGPAPTWARQDGGEAGLHPSNLHDNPYAIGAIDFTGDMPIILGPDGPSLGGFVCPAVIASDEQWKMGQFKSGDTIRFHPVARDGDSAAALGSVEYGIPPSALPGISPSRGEIGDGTAEISRSVSSKEMFSVLPISPLEGEMSGRTEGGKPPPPTPAHPPLPPEAGSPILSHNSNGPVCVTYRRQGDDNLLVEYGEMQLDIAIRMRVHLLMQAVKAAKLPGLIDLTPGIRSLQIHYDGTSLSRTRLLGLLSEIEASLPPAQDVTVPSRTVYLPLSWNDPEAELAMRKYQELVRPNAPWCPSNIEFIRRINGLADEQAVKDTIFNARYLVMGLGDVYLGAPVATPLDPRHRLVTTKYNPARTWTPENAVGIGGAYMCIYGMEGPGGYQLFGRTIQMWNTWRQTPVFTRDKPWLLDFFDQIRFFPVSHEELMEARAAFPHGGYPIRIEDGAFSYASYAADLAENAESIGAFKRQQQAAFEAERQRWKNQGLDSFTADEDASPSAGGDIPDNCFGVESAVPGNLWKLLVEEGQSVAAGETIAIIESMKMEITVTAHAPGILRELRAIPGKTVKAGDVIAVLQNL</sequence>
<evidence type="ECO:0000256" key="5">
    <source>
        <dbReference type="ARBA" id="ARBA00022840"/>
    </source>
</evidence>
<dbReference type="AlphaFoldDB" id="A0AAE2RCH5"/>
<dbReference type="Pfam" id="PF00364">
    <property type="entry name" value="Biotin_lipoyl"/>
    <property type="match status" value="1"/>
</dbReference>
<gene>
    <name evidence="12" type="ORF">IEI95_016975</name>
</gene>
<protein>
    <submittedName>
        <fullName evidence="12">5-oxoprolinase/urea amidolyase family protein</fullName>
    </submittedName>
</protein>
<dbReference type="Gene3D" id="2.40.100.10">
    <property type="entry name" value="Cyclophilin-like"/>
    <property type="match status" value="2"/>
</dbReference>
<dbReference type="Proteomes" id="UP000655037">
    <property type="component" value="Unassembled WGS sequence"/>
</dbReference>
<dbReference type="EMBL" id="JACXXJ020000005">
    <property type="protein sequence ID" value="MBF2715913.1"/>
    <property type="molecule type" value="Genomic_DNA"/>
</dbReference>
<feature type="region of interest" description="Disordered" evidence="8">
    <location>
        <begin position="799"/>
        <end position="834"/>
    </location>
</feature>
<dbReference type="Gene3D" id="3.30.1360.40">
    <property type="match status" value="1"/>
</dbReference>
<comment type="caution">
    <text evidence="12">The sequence shown here is derived from an EMBL/GenBank/DDBJ whole genome shotgun (WGS) entry which is preliminary data.</text>
</comment>
<reference evidence="12" key="1">
    <citation type="submission" date="2020-11" db="EMBL/GenBank/DDBJ databases">
        <title>Agrobacterium vitis strain K377 genome.</title>
        <authorList>
            <person name="Xi H."/>
        </authorList>
    </citation>
    <scope>NUCLEOTIDE SEQUENCE</scope>
    <source>
        <strain evidence="12">K377</strain>
    </source>
</reference>
<dbReference type="Gene3D" id="3.30.470.20">
    <property type="entry name" value="ATP-grasp fold, B domain"/>
    <property type="match status" value="1"/>
</dbReference>